<gene>
    <name evidence="1" type="ORF">PPN31114_02288</name>
</gene>
<sequence length="152" mass="17878">MTSWTDLHRLQQCAGQMKQLQERDLRDLAVRDVKLAAQREALARQCDAITGLIESSRLSQVQMSLSELQRSLRNGALLHQQVRELGVQAGALDEARDELATQRERCEALRRRWCRKETKYTRMTQAWRKRALQRAEQRETTEFEERLTWTPV</sequence>
<accession>A0A5E4UY04</accession>
<dbReference type="Proteomes" id="UP000366945">
    <property type="component" value="Unassembled WGS sequence"/>
</dbReference>
<dbReference type="RefSeq" id="WP_150679607.1">
    <property type="nucleotide sequence ID" value="NZ_CABPSK010000002.1"/>
</dbReference>
<protein>
    <recommendedName>
        <fullName evidence="3">Flagellar FliJ protein</fullName>
    </recommendedName>
</protein>
<dbReference type="GeneID" id="300404320"/>
<evidence type="ECO:0000313" key="1">
    <source>
        <dbReference type="EMBL" id="VVE04194.1"/>
    </source>
</evidence>
<organism evidence="1 2">
    <name type="scientific">Pandoraea pneumonica</name>
    <dbReference type="NCBI Taxonomy" id="2508299"/>
    <lineage>
        <taxon>Bacteria</taxon>
        <taxon>Pseudomonadati</taxon>
        <taxon>Pseudomonadota</taxon>
        <taxon>Betaproteobacteria</taxon>
        <taxon>Burkholderiales</taxon>
        <taxon>Burkholderiaceae</taxon>
        <taxon>Pandoraea</taxon>
    </lineage>
</organism>
<reference evidence="1 2" key="1">
    <citation type="submission" date="2019-08" db="EMBL/GenBank/DDBJ databases">
        <authorList>
            <person name="Peeters C."/>
        </authorList>
    </citation>
    <scope>NUCLEOTIDE SEQUENCE [LARGE SCALE GENOMIC DNA]</scope>
    <source>
        <strain evidence="1 2">LMG 31114</strain>
    </source>
</reference>
<name>A0A5E4UY04_9BURK</name>
<evidence type="ECO:0008006" key="3">
    <source>
        <dbReference type="Google" id="ProtNLM"/>
    </source>
</evidence>
<evidence type="ECO:0000313" key="2">
    <source>
        <dbReference type="Proteomes" id="UP000366945"/>
    </source>
</evidence>
<dbReference type="InterPro" id="IPR002954">
    <property type="entry name" value="Salm_SPAgM"/>
</dbReference>
<proteinExistence type="predicted"/>
<dbReference type="EMBL" id="CABPSK010000002">
    <property type="protein sequence ID" value="VVE04194.1"/>
    <property type="molecule type" value="Genomic_DNA"/>
</dbReference>
<keyword evidence="2" id="KW-1185">Reference proteome</keyword>
<dbReference type="AlphaFoldDB" id="A0A5E4UY04"/>
<dbReference type="OrthoDB" id="8942009at2"/>
<dbReference type="Pfam" id="PF02090">
    <property type="entry name" value="SPAM"/>
    <property type="match status" value="1"/>
</dbReference>